<dbReference type="OrthoDB" id="5561579at2759"/>
<evidence type="ECO:0000313" key="2">
    <source>
        <dbReference type="EMBL" id="RYO71167.1"/>
    </source>
</evidence>
<keyword evidence="1" id="KW-0812">Transmembrane</keyword>
<dbReference type="InterPro" id="IPR019727">
    <property type="entry name" value="ATP_synth_F0_fsu_mt_fun"/>
</dbReference>
<evidence type="ECO:0000256" key="1">
    <source>
        <dbReference type="SAM" id="Phobius"/>
    </source>
</evidence>
<keyword evidence="1" id="KW-1133">Transmembrane helix</keyword>
<keyword evidence="3" id="KW-1185">Reference proteome</keyword>
<dbReference type="AlphaFoldDB" id="A0A4Q4SKF2"/>
<dbReference type="EMBL" id="PEJP01000008">
    <property type="protein sequence ID" value="RYO71167.1"/>
    <property type="molecule type" value="Genomic_DNA"/>
</dbReference>
<comment type="caution">
    <text evidence="2">The sequence shown here is derived from an EMBL/GenBank/DDBJ whole genome shotgun (WGS) entry which is preliminary data.</text>
</comment>
<dbReference type="Proteomes" id="UP000293823">
    <property type="component" value="Unassembled WGS sequence"/>
</dbReference>
<reference evidence="3" key="1">
    <citation type="journal article" date="2019" name="bioRxiv">
        <title>Genomics, evolutionary history and diagnostics of the Alternaria alternata species group including apple and Asian pear pathotypes.</title>
        <authorList>
            <person name="Armitage A.D."/>
            <person name="Cockerton H.M."/>
            <person name="Sreenivasaprasad S."/>
            <person name="Woodhall J.W."/>
            <person name="Lane C.R."/>
            <person name="Harrison R.J."/>
            <person name="Clarkson J.P."/>
        </authorList>
    </citation>
    <scope>NUCLEOTIDE SEQUENCE [LARGE SCALE GENOMIC DNA]</scope>
    <source>
        <strain evidence="3">RGR 97.0016</strain>
    </source>
</reference>
<gene>
    <name evidence="2" type="ORF">AA0113_g2669</name>
</gene>
<evidence type="ECO:0008006" key="4">
    <source>
        <dbReference type="Google" id="ProtNLM"/>
    </source>
</evidence>
<organism evidence="2 3">
    <name type="scientific">Alternaria arborescens</name>
    <dbReference type="NCBI Taxonomy" id="156630"/>
    <lineage>
        <taxon>Eukaryota</taxon>
        <taxon>Fungi</taxon>
        <taxon>Dikarya</taxon>
        <taxon>Ascomycota</taxon>
        <taxon>Pezizomycotina</taxon>
        <taxon>Dothideomycetes</taxon>
        <taxon>Pleosporomycetidae</taxon>
        <taxon>Pleosporales</taxon>
        <taxon>Pleosporineae</taxon>
        <taxon>Pleosporaceae</taxon>
        <taxon>Alternaria</taxon>
        <taxon>Alternaria sect. Alternaria</taxon>
    </lineage>
</organism>
<evidence type="ECO:0000313" key="3">
    <source>
        <dbReference type="Proteomes" id="UP000293823"/>
    </source>
</evidence>
<dbReference type="PANTHER" id="PTHR28161:SF1">
    <property type="entry name" value="ATP SYNTHASE SUBUNIT F, MITOCHONDRIAL"/>
    <property type="match status" value="1"/>
</dbReference>
<keyword evidence="1" id="KW-0472">Membrane</keyword>
<protein>
    <recommendedName>
        <fullName evidence="4">ATP synthase subunit f</fullName>
    </recommendedName>
</protein>
<sequence>MQLTSLSSSNLTTDRTPSISSPLYRLARPAVKMSFMQKRGLSTLIPPKIASPNAIGSSPNAVRMQKVVSFYEKLPRGPAPEPEAKGLLGRYQKKYMGKNPSGRPLVHVIGFLIALGYAQNYYFHLRHHKNNEH</sequence>
<proteinExistence type="predicted"/>
<dbReference type="GO" id="GO:0046933">
    <property type="term" value="F:proton-transporting ATP synthase activity, rotational mechanism"/>
    <property type="evidence" value="ECO:0007669"/>
    <property type="project" value="TreeGrafter"/>
</dbReference>
<name>A0A4Q4SKF2_9PLEO</name>
<feature type="transmembrane region" description="Helical" evidence="1">
    <location>
        <begin position="104"/>
        <end position="123"/>
    </location>
</feature>
<dbReference type="PANTHER" id="PTHR28161">
    <property type="entry name" value="ATP SYNTHASE SUBUNIT F, MITOCHONDRIAL"/>
    <property type="match status" value="1"/>
</dbReference>
<dbReference type="Pfam" id="PF10791">
    <property type="entry name" value="F1F0-ATPsyn_F"/>
    <property type="match status" value="1"/>
</dbReference>
<accession>A0A4Q4SKF2</accession>